<dbReference type="EMBL" id="SOIP01000113">
    <property type="protein sequence ID" value="TET82591.1"/>
    <property type="molecule type" value="Genomic_DNA"/>
</dbReference>
<accession>A0A523XTK8</accession>
<sequence>MRVNNEKRKGVNNMHLVKEGFLNEFLIELEAGNTEPKESLWWFGRALGLLEAGVLTLNEHDEISNKMAEMFAARKKYDENEATHRG</sequence>
<dbReference type="AlphaFoldDB" id="A0A523XTK8"/>
<protein>
    <submittedName>
        <fullName evidence="1">Uncharacterized protein</fullName>
    </submittedName>
</protein>
<reference evidence="1 2" key="1">
    <citation type="submission" date="2019-03" db="EMBL/GenBank/DDBJ databases">
        <title>Metabolic potential of uncultured bacteria and archaea associated with petroleum seepage in deep-sea sediments.</title>
        <authorList>
            <person name="Dong X."/>
            <person name="Hubert C."/>
        </authorList>
    </citation>
    <scope>NUCLEOTIDE SEQUENCE [LARGE SCALE GENOMIC DNA]</scope>
    <source>
        <strain evidence="1">E29_bin36</strain>
    </source>
</reference>
<comment type="caution">
    <text evidence="1">The sequence shown here is derived from an EMBL/GenBank/DDBJ whole genome shotgun (WGS) entry which is preliminary data.</text>
</comment>
<evidence type="ECO:0000313" key="1">
    <source>
        <dbReference type="EMBL" id="TET82591.1"/>
    </source>
</evidence>
<gene>
    <name evidence="1" type="ORF">E3J38_01875</name>
</gene>
<organism evidence="1 2">
    <name type="scientific">candidate division TA06 bacterium</name>
    <dbReference type="NCBI Taxonomy" id="2250710"/>
    <lineage>
        <taxon>Bacteria</taxon>
        <taxon>Bacteria division TA06</taxon>
    </lineage>
</organism>
<dbReference type="Proteomes" id="UP000315534">
    <property type="component" value="Unassembled WGS sequence"/>
</dbReference>
<name>A0A523XTK8_UNCT6</name>
<evidence type="ECO:0000313" key="2">
    <source>
        <dbReference type="Proteomes" id="UP000315534"/>
    </source>
</evidence>
<proteinExistence type="predicted"/>